<dbReference type="SUPFAM" id="SSF56672">
    <property type="entry name" value="DNA/RNA polymerases"/>
    <property type="match status" value="1"/>
</dbReference>
<dbReference type="Gramene" id="Solyc03g044024.1.1">
    <property type="protein sequence ID" value="Solyc03g044024.1.1"/>
    <property type="gene ID" value="Solyc03g044024.1"/>
</dbReference>
<dbReference type="AlphaFoldDB" id="A0A3Q7FJA4"/>
<feature type="domain" description="Reverse transcriptase Ty1/copia-type" evidence="1">
    <location>
        <begin position="1"/>
        <end position="71"/>
    </location>
</feature>
<dbReference type="InterPro" id="IPR043502">
    <property type="entry name" value="DNA/RNA_pol_sf"/>
</dbReference>
<reference evidence="2" key="2">
    <citation type="submission" date="2019-01" db="UniProtKB">
        <authorList>
            <consortium name="EnsemblPlants"/>
        </authorList>
    </citation>
    <scope>IDENTIFICATION</scope>
    <source>
        <strain evidence="2">cv. Heinz 1706</strain>
    </source>
</reference>
<sequence length="321" mass="35829">MITGNDISLIQQTKSTLQENFKMKDLGNLRYFLGIEFARSQDGIVMHQRKYTLEIISEAGLSAAKPAATPLDPYVHLTTREYDELNGTGKDDKLLTDPVTRPDISFATQTLSQLLHQPKQSHLNAALKVVRYIKNQVGLGVLLSSANSKELQVYCDSDWGSCLHTRRSVTGFMVKLGGSLISRKSKKQATISRSSTEAEYRSMTNAVAEVVWLVKLFKEIGVKISTPVTIYSDSKSAIQIAANPVLHERTKHIELDCHFIREKIQNGLVQTKYLNTKEQEADMLTKGLGKSQHEYLLSKFGVLNLFIPTNLRGSSIKEGIT</sequence>
<evidence type="ECO:0000313" key="3">
    <source>
        <dbReference type="Proteomes" id="UP000004994"/>
    </source>
</evidence>
<dbReference type="Pfam" id="PF07727">
    <property type="entry name" value="RVT_2"/>
    <property type="match status" value="1"/>
</dbReference>
<dbReference type="InParanoid" id="A0A3Q7FJA4"/>
<keyword evidence="3" id="KW-1185">Reference proteome</keyword>
<dbReference type="OMA" id="DYDEHIV"/>
<dbReference type="PANTHER" id="PTHR11439">
    <property type="entry name" value="GAG-POL-RELATED RETROTRANSPOSON"/>
    <property type="match status" value="1"/>
</dbReference>
<dbReference type="Proteomes" id="UP000004994">
    <property type="component" value="Chromosome 3"/>
</dbReference>
<evidence type="ECO:0000259" key="1">
    <source>
        <dbReference type="Pfam" id="PF07727"/>
    </source>
</evidence>
<evidence type="ECO:0000313" key="2">
    <source>
        <dbReference type="EnsemblPlants" id="Solyc03g044024.1.1"/>
    </source>
</evidence>
<accession>A0A3Q7FJA4</accession>
<dbReference type="InterPro" id="IPR036397">
    <property type="entry name" value="RNaseH_sf"/>
</dbReference>
<dbReference type="EnsemblPlants" id="Solyc03g044024.1.1">
    <property type="protein sequence ID" value="Solyc03g044024.1.1"/>
    <property type="gene ID" value="Solyc03g044024.1"/>
</dbReference>
<organism evidence="2">
    <name type="scientific">Solanum lycopersicum</name>
    <name type="common">Tomato</name>
    <name type="synonym">Lycopersicon esculentum</name>
    <dbReference type="NCBI Taxonomy" id="4081"/>
    <lineage>
        <taxon>Eukaryota</taxon>
        <taxon>Viridiplantae</taxon>
        <taxon>Streptophyta</taxon>
        <taxon>Embryophyta</taxon>
        <taxon>Tracheophyta</taxon>
        <taxon>Spermatophyta</taxon>
        <taxon>Magnoliopsida</taxon>
        <taxon>eudicotyledons</taxon>
        <taxon>Gunneridae</taxon>
        <taxon>Pentapetalae</taxon>
        <taxon>asterids</taxon>
        <taxon>lamiids</taxon>
        <taxon>Solanales</taxon>
        <taxon>Solanaceae</taxon>
        <taxon>Solanoideae</taxon>
        <taxon>Solaneae</taxon>
        <taxon>Solanum</taxon>
        <taxon>Solanum subgen. Lycopersicon</taxon>
    </lineage>
</organism>
<reference evidence="2" key="1">
    <citation type="journal article" date="2012" name="Nature">
        <title>The tomato genome sequence provides insights into fleshy fruit evolution.</title>
        <authorList>
            <consortium name="Tomato Genome Consortium"/>
        </authorList>
    </citation>
    <scope>NUCLEOTIDE SEQUENCE [LARGE SCALE GENOMIC DNA]</scope>
    <source>
        <strain evidence="2">cv. Heinz 1706</strain>
    </source>
</reference>
<dbReference type="STRING" id="4081.A0A3Q7FJA4"/>
<protein>
    <recommendedName>
        <fullName evidence="1">Reverse transcriptase Ty1/copia-type domain-containing protein</fullName>
    </recommendedName>
</protein>
<dbReference type="PANTHER" id="PTHR11439:SF516">
    <property type="entry name" value="REVERSE TRANSCRIPTASE TY1_COPIA-TYPE DOMAIN-CONTAINING PROTEIN"/>
    <property type="match status" value="1"/>
</dbReference>
<name>A0A3Q7FJA4_SOLLC</name>
<dbReference type="Gene3D" id="3.30.420.10">
    <property type="entry name" value="Ribonuclease H-like superfamily/Ribonuclease H"/>
    <property type="match status" value="1"/>
</dbReference>
<dbReference type="CDD" id="cd09272">
    <property type="entry name" value="RNase_HI_RT_Ty1"/>
    <property type="match status" value="1"/>
</dbReference>
<dbReference type="InterPro" id="IPR013103">
    <property type="entry name" value="RVT_2"/>
</dbReference>
<proteinExistence type="predicted"/>
<dbReference type="GO" id="GO:0003676">
    <property type="term" value="F:nucleic acid binding"/>
    <property type="evidence" value="ECO:0007669"/>
    <property type="project" value="InterPro"/>
</dbReference>